<dbReference type="GO" id="GO:0005829">
    <property type="term" value="C:cytosol"/>
    <property type="evidence" value="ECO:0007669"/>
    <property type="project" value="TreeGrafter"/>
</dbReference>
<reference evidence="12" key="1">
    <citation type="submission" date="2019-08" db="EMBL/GenBank/DDBJ databases">
        <authorList>
            <person name="Kucharzyk K."/>
            <person name="Murdoch R.W."/>
            <person name="Higgins S."/>
            <person name="Loffler F."/>
        </authorList>
    </citation>
    <scope>NUCLEOTIDE SEQUENCE</scope>
</reference>
<dbReference type="SUPFAM" id="SSF47323">
    <property type="entry name" value="Anticodon-binding domain of a subclass of class I aminoacyl-tRNA synthetases"/>
    <property type="match status" value="1"/>
</dbReference>
<evidence type="ECO:0000256" key="7">
    <source>
        <dbReference type="ARBA" id="ARBA00029936"/>
    </source>
</evidence>
<name>A0A645DSW7_9ZZZZ</name>
<proteinExistence type="predicted"/>
<feature type="domain" description="Valyl-tRNA synthetase tRNA-binding arm" evidence="11">
    <location>
        <begin position="225"/>
        <end position="285"/>
    </location>
</feature>
<dbReference type="GO" id="GO:0004832">
    <property type="term" value="F:valine-tRNA ligase activity"/>
    <property type="evidence" value="ECO:0007669"/>
    <property type="project" value="UniProtKB-EC"/>
</dbReference>
<protein>
    <recommendedName>
        <fullName evidence="1">valine--tRNA ligase</fullName>
        <ecNumber evidence="1">6.1.1.9</ecNumber>
    </recommendedName>
    <alternativeName>
        <fullName evidence="7">Valyl-tRNA synthetase</fullName>
    </alternativeName>
</protein>
<dbReference type="InterPro" id="IPR037118">
    <property type="entry name" value="Val-tRNA_synth_C_sf"/>
</dbReference>
<dbReference type="InterPro" id="IPR019499">
    <property type="entry name" value="Val-tRNA_synth_tRNA-bd"/>
</dbReference>
<dbReference type="Gene3D" id="1.10.287.380">
    <property type="entry name" value="Valyl-tRNA synthetase, C-terminal domain"/>
    <property type="match status" value="1"/>
</dbReference>
<dbReference type="AlphaFoldDB" id="A0A645DSW7"/>
<dbReference type="InterPro" id="IPR033705">
    <property type="entry name" value="Anticodon_Ia_Val"/>
</dbReference>
<dbReference type="CDD" id="cd07962">
    <property type="entry name" value="Anticodon_Ia_Val"/>
    <property type="match status" value="1"/>
</dbReference>
<dbReference type="InterPro" id="IPR002303">
    <property type="entry name" value="Valyl-tRNA_ligase"/>
</dbReference>
<keyword evidence="9" id="KW-0175">Coiled coil</keyword>
<dbReference type="EMBL" id="VSSQ01039196">
    <property type="protein sequence ID" value="MPM92228.1"/>
    <property type="molecule type" value="Genomic_DNA"/>
</dbReference>
<evidence type="ECO:0000256" key="9">
    <source>
        <dbReference type="SAM" id="Coils"/>
    </source>
</evidence>
<dbReference type="SUPFAM" id="SSF46589">
    <property type="entry name" value="tRNA-binding arm"/>
    <property type="match status" value="1"/>
</dbReference>
<dbReference type="PANTHER" id="PTHR11946">
    <property type="entry name" value="VALYL-TRNA SYNTHETASES"/>
    <property type="match status" value="1"/>
</dbReference>
<dbReference type="InterPro" id="IPR009080">
    <property type="entry name" value="tRNAsynth_Ia_anticodon-bd"/>
</dbReference>
<dbReference type="GO" id="GO:0005524">
    <property type="term" value="F:ATP binding"/>
    <property type="evidence" value="ECO:0007669"/>
    <property type="project" value="UniProtKB-KW"/>
</dbReference>
<evidence type="ECO:0000256" key="1">
    <source>
        <dbReference type="ARBA" id="ARBA00013169"/>
    </source>
</evidence>
<keyword evidence="3" id="KW-0547">Nucleotide-binding</keyword>
<evidence type="ECO:0000256" key="5">
    <source>
        <dbReference type="ARBA" id="ARBA00022917"/>
    </source>
</evidence>
<evidence type="ECO:0000313" key="12">
    <source>
        <dbReference type="EMBL" id="MPM92228.1"/>
    </source>
</evidence>
<evidence type="ECO:0000259" key="11">
    <source>
        <dbReference type="Pfam" id="PF10458"/>
    </source>
</evidence>
<evidence type="ECO:0000256" key="3">
    <source>
        <dbReference type="ARBA" id="ARBA00022741"/>
    </source>
</evidence>
<dbReference type="InterPro" id="IPR010978">
    <property type="entry name" value="tRNA-bd_arm"/>
</dbReference>
<dbReference type="Gene3D" id="1.10.730.10">
    <property type="entry name" value="Isoleucyl-tRNA Synthetase, Domain 1"/>
    <property type="match status" value="1"/>
</dbReference>
<dbReference type="GO" id="GO:0006438">
    <property type="term" value="P:valyl-tRNA aminoacylation"/>
    <property type="evidence" value="ECO:0007669"/>
    <property type="project" value="InterPro"/>
</dbReference>
<evidence type="ECO:0000256" key="2">
    <source>
        <dbReference type="ARBA" id="ARBA00022598"/>
    </source>
</evidence>
<evidence type="ECO:0000256" key="8">
    <source>
        <dbReference type="ARBA" id="ARBA00047552"/>
    </source>
</evidence>
<gene>
    <name evidence="12" type="primary">valS_50</name>
    <name evidence="12" type="ORF">SDC9_139363</name>
</gene>
<dbReference type="InterPro" id="IPR013155">
    <property type="entry name" value="M/V/L/I-tRNA-synth_anticd-bd"/>
</dbReference>
<comment type="caution">
    <text evidence="12">The sequence shown here is derived from an EMBL/GenBank/DDBJ whole genome shotgun (WGS) entry which is preliminary data.</text>
</comment>
<dbReference type="PANTHER" id="PTHR11946:SF93">
    <property type="entry name" value="VALINE--TRNA LIGASE, CHLOROPLASTIC_MITOCHONDRIAL 2"/>
    <property type="match status" value="1"/>
</dbReference>
<dbReference type="Pfam" id="PF10458">
    <property type="entry name" value="Val_tRNA-synt_C"/>
    <property type="match status" value="1"/>
</dbReference>
<sequence>MNLEGVDDKPIDSTNLTIADKWILDKLNKTAKEINENIKNYRIGETAHILYDFFWNSYCDWYVEIAKIQLQDEKLKLNTQRVLKYVLDMALRLLHPIMPHITEKVYSLIPNKKFEAIMLANYPVFEEKFEFPQESKEMELVFETIKSLRNVRQSFNIPPSTSVNIEIRPEKSEKTTFEAVIPLIKRLARVEEISFADETSPVPKKSATAVVSASKIIIPLEDLIDINAEIARQQKKLDKLLNEKKSLLGRLGNPKFVESAPKEVVDETQAKVDEISLQQEIIEKLIDSFKD</sequence>
<keyword evidence="6" id="KW-0030">Aminoacyl-tRNA synthetase</keyword>
<evidence type="ECO:0000256" key="4">
    <source>
        <dbReference type="ARBA" id="ARBA00022840"/>
    </source>
</evidence>
<accession>A0A645DSW7</accession>
<keyword evidence="2 12" id="KW-0436">Ligase</keyword>
<comment type="catalytic activity">
    <reaction evidence="8">
        <text>tRNA(Val) + L-valine + ATP = L-valyl-tRNA(Val) + AMP + diphosphate</text>
        <dbReference type="Rhea" id="RHEA:10704"/>
        <dbReference type="Rhea" id="RHEA-COMP:9672"/>
        <dbReference type="Rhea" id="RHEA-COMP:9708"/>
        <dbReference type="ChEBI" id="CHEBI:30616"/>
        <dbReference type="ChEBI" id="CHEBI:33019"/>
        <dbReference type="ChEBI" id="CHEBI:57762"/>
        <dbReference type="ChEBI" id="CHEBI:78442"/>
        <dbReference type="ChEBI" id="CHEBI:78537"/>
        <dbReference type="ChEBI" id="CHEBI:456215"/>
        <dbReference type="EC" id="6.1.1.9"/>
    </reaction>
</comment>
<keyword evidence="4" id="KW-0067">ATP-binding</keyword>
<dbReference type="Pfam" id="PF08264">
    <property type="entry name" value="Anticodon_1"/>
    <property type="match status" value="1"/>
</dbReference>
<evidence type="ECO:0000259" key="10">
    <source>
        <dbReference type="Pfam" id="PF08264"/>
    </source>
</evidence>
<keyword evidence="5" id="KW-0648">Protein biosynthesis</keyword>
<feature type="domain" description="Methionyl/Valyl/Leucyl/Isoleucyl-tRNA synthetase anticodon-binding" evidence="10">
    <location>
        <begin position="20"/>
        <end position="166"/>
    </location>
</feature>
<evidence type="ECO:0000256" key="6">
    <source>
        <dbReference type="ARBA" id="ARBA00023146"/>
    </source>
</evidence>
<dbReference type="EC" id="6.1.1.9" evidence="1"/>
<feature type="coiled-coil region" evidence="9">
    <location>
        <begin position="223"/>
        <end position="250"/>
    </location>
</feature>
<organism evidence="12">
    <name type="scientific">bioreactor metagenome</name>
    <dbReference type="NCBI Taxonomy" id="1076179"/>
    <lineage>
        <taxon>unclassified sequences</taxon>
        <taxon>metagenomes</taxon>
        <taxon>ecological metagenomes</taxon>
    </lineage>
</organism>